<comment type="caution">
    <text evidence="1">The sequence shown here is derived from an EMBL/GenBank/DDBJ whole genome shotgun (WGS) entry which is preliminary data.</text>
</comment>
<keyword evidence="2" id="KW-1185">Reference proteome</keyword>
<protein>
    <submittedName>
        <fullName evidence="1">Uncharacterized protein</fullName>
    </submittedName>
</protein>
<dbReference type="Proteomes" id="UP000319578">
    <property type="component" value="Unassembled WGS sequence"/>
</dbReference>
<name>A0ABQ0TV79_9BACL</name>
<proteinExistence type="predicted"/>
<sequence>MQAFVVKHGKEKARLAIRKRKRATSRTFQFLEWYVDIDAADILIESNYPFPIFEIKRASIP</sequence>
<evidence type="ECO:0000313" key="2">
    <source>
        <dbReference type="Proteomes" id="UP000319578"/>
    </source>
</evidence>
<evidence type="ECO:0000313" key="1">
    <source>
        <dbReference type="EMBL" id="GED71818.1"/>
    </source>
</evidence>
<accession>A0ABQ0TV79</accession>
<gene>
    <name evidence="1" type="ORF">BRE01_55200</name>
</gene>
<dbReference type="EMBL" id="BJON01000023">
    <property type="protein sequence ID" value="GED71818.1"/>
    <property type="molecule type" value="Genomic_DNA"/>
</dbReference>
<organism evidence="1 2">
    <name type="scientific">Brevibacillus reuszeri</name>
    <dbReference type="NCBI Taxonomy" id="54915"/>
    <lineage>
        <taxon>Bacteria</taxon>
        <taxon>Bacillati</taxon>
        <taxon>Bacillota</taxon>
        <taxon>Bacilli</taxon>
        <taxon>Bacillales</taxon>
        <taxon>Paenibacillaceae</taxon>
        <taxon>Brevibacillus</taxon>
    </lineage>
</organism>
<reference evidence="1 2" key="1">
    <citation type="submission" date="2019-06" db="EMBL/GenBank/DDBJ databases">
        <title>Whole genome shotgun sequence of Brevibacillus reuszeri NBRC 15719.</title>
        <authorList>
            <person name="Hosoyama A."/>
            <person name="Uohara A."/>
            <person name="Ohji S."/>
            <person name="Ichikawa N."/>
        </authorList>
    </citation>
    <scope>NUCLEOTIDE SEQUENCE [LARGE SCALE GENOMIC DNA]</scope>
    <source>
        <strain evidence="1 2">NBRC 15719</strain>
    </source>
</reference>